<dbReference type="EMBL" id="JBHTIS010000036">
    <property type="protein sequence ID" value="MFD1044334.1"/>
    <property type="molecule type" value="Genomic_DNA"/>
</dbReference>
<evidence type="ECO:0000313" key="3">
    <source>
        <dbReference type="Proteomes" id="UP001597045"/>
    </source>
</evidence>
<dbReference type="Proteomes" id="UP001597045">
    <property type="component" value="Unassembled WGS sequence"/>
</dbReference>
<keyword evidence="1" id="KW-0812">Transmembrane</keyword>
<name>A0ABW3M4N1_9PSEU</name>
<reference evidence="3" key="1">
    <citation type="journal article" date="2019" name="Int. J. Syst. Evol. Microbiol.">
        <title>The Global Catalogue of Microorganisms (GCM) 10K type strain sequencing project: providing services to taxonomists for standard genome sequencing and annotation.</title>
        <authorList>
            <consortium name="The Broad Institute Genomics Platform"/>
            <consortium name="The Broad Institute Genome Sequencing Center for Infectious Disease"/>
            <person name="Wu L."/>
            <person name="Ma J."/>
        </authorList>
    </citation>
    <scope>NUCLEOTIDE SEQUENCE [LARGE SCALE GENOMIC DNA]</scope>
    <source>
        <strain evidence="3">JCM 31486</strain>
    </source>
</reference>
<evidence type="ECO:0000256" key="1">
    <source>
        <dbReference type="SAM" id="Phobius"/>
    </source>
</evidence>
<evidence type="ECO:0000313" key="2">
    <source>
        <dbReference type="EMBL" id="MFD1044334.1"/>
    </source>
</evidence>
<feature type="transmembrane region" description="Helical" evidence="1">
    <location>
        <begin position="42"/>
        <end position="61"/>
    </location>
</feature>
<keyword evidence="1" id="KW-1133">Transmembrane helix</keyword>
<keyword evidence="1" id="KW-0472">Membrane</keyword>
<organism evidence="2 3">
    <name type="scientific">Kibdelosporangium lantanae</name>
    <dbReference type="NCBI Taxonomy" id="1497396"/>
    <lineage>
        <taxon>Bacteria</taxon>
        <taxon>Bacillati</taxon>
        <taxon>Actinomycetota</taxon>
        <taxon>Actinomycetes</taxon>
        <taxon>Pseudonocardiales</taxon>
        <taxon>Pseudonocardiaceae</taxon>
        <taxon>Kibdelosporangium</taxon>
    </lineage>
</organism>
<proteinExistence type="predicted"/>
<keyword evidence="3" id="KW-1185">Reference proteome</keyword>
<sequence>MNASQQLSQVVADLDSSAYNASHDDYGGTVIQQVTDRFRARLITGAVGVAVIAILITVIVVQSKGG</sequence>
<accession>A0ABW3M4N1</accession>
<comment type="caution">
    <text evidence="2">The sequence shown here is derived from an EMBL/GenBank/DDBJ whole genome shotgun (WGS) entry which is preliminary data.</text>
</comment>
<gene>
    <name evidence="2" type="ORF">ACFQ1S_01355</name>
</gene>
<protein>
    <submittedName>
        <fullName evidence="2">Uncharacterized protein</fullName>
    </submittedName>
</protein>